<dbReference type="SUPFAM" id="SSF53686">
    <property type="entry name" value="Tryptophan synthase beta subunit-like PLP-dependent enzymes"/>
    <property type="match status" value="1"/>
</dbReference>
<feature type="active site" description="Nucleophile" evidence="4">
    <location>
        <position position="61"/>
    </location>
</feature>
<name>A0A346CLN3_PROST</name>
<keyword evidence="3 5" id="KW-0663">Pyridoxal phosphate</keyword>
<organism evidence="7">
    <name type="scientific">Providencia stuartii</name>
    <dbReference type="NCBI Taxonomy" id="588"/>
    <lineage>
        <taxon>Bacteria</taxon>
        <taxon>Pseudomonadati</taxon>
        <taxon>Pseudomonadota</taxon>
        <taxon>Gammaproteobacteria</taxon>
        <taxon>Enterobacterales</taxon>
        <taxon>Morganellaceae</taxon>
        <taxon>Providencia</taxon>
    </lineage>
</organism>
<protein>
    <submittedName>
        <fullName evidence="7">GNAT family N-acetyltransferase</fullName>
    </submittedName>
</protein>
<evidence type="ECO:0000313" key="7">
    <source>
        <dbReference type="EMBL" id="AXL96507.1"/>
    </source>
</evidence>
<feature type="domain" description="Tryptophan synthase beta chain-like PALP" evidence="6">
    <location>
        <begin position="5"/>
        <end position="293"/>
    </location>
</feature>
<dbReference type="EMBL" id="MH444270">
    <property type="protein sequence ID" value="AXL96507.1"/>
    <property type="molecule type" value="Genomic_DNA"/>
</dbReference>
<evidence type="ECO:0000256" key="3">
    <source>
        <dbReference type="ARBA" id="ARBA00022898"/>
    </source>
</evidence>
<feature type="modified residue" description="N6-(pyridoxal phosphate)lysine" evidence="5">
    <location>
        <position position="34"/>
    </location>
</feature>
<evidence type="ECO:0000256" key="1">
    <source>
        <dbReference type="ARBA" id="ARBA00001933"/>
    </source>
</evidence>
<accession>A0A346CLN3</accession>
<dbReference type="PIRSF" id="PIRSF006278">
    <property type="entry name" value="ACCD_DCysDesulf"/>
    <property type="match status" value="1"/>
</dbReference>
<sequence>MNFITPLEKINAVTDINLYIKRDDLYPISGGGNKGRKLNYILKKCIDMKCNAVVTCGGIQSNHTRATAIRCRELGLKCTIIIHSKPVTRSTGNLKILELLGVKIVYCDLHDIAKVMDLEMACYRTQGYTPFYIWGGGHCYEGTLAYFDAVEELKKQSRVEFDAVFLASGTGATQAGLHCGFKHYYNNTAVHGISIARDKNRGTTEVKKSVEEFISLSNLDSHYISDIVFDDNYNCGGYEKTNHELFNVLNKTARKTGIILDPVYTGKAWMGMENIIKSKHYPKNTNILFWHTGGLLNLMA</sequence>
<comment type="cofactor">
    <cofactor evidence="1">
        <name>pyridoxal 5'-phosphate</name>
        <dbReference type="ChEBI" id="CHEBI:597326"/>
    </cofactor>
</comment>
<gene>
    <name evidence="7" type="primary">orf8</name>
</gene>
<dbReference type="PANTHER" id="PTHR43780:SF2">
    <property type="entry name" value="1-AMINOCYCLOPROPANE-1-CARBOXYLATE DEAMINASE-RELATED"/>
    <property type="match status" value="1"/>
</dbReference>
<evidence type="ECO:0000256" key="5">
    <source>
        <dbReference type="PIRSR" id="PIRSR006278-2"/>
    </source>
</evidence>
<evidence type="ECO:0000259" key="6">
    <source>
        <dbReference type="Pfam" id="PF00291"/>
    </source>
</evidence>
<dbReference type="GO" id="GO:0016740">
    <property type="term" value="F:transferase activity"/>
    <property type="evidence" value="ECO:0007669"/>
    <property type="project" value="UniProtKB-KW"/>
</dbReference>
<dbReference type="AlphaFoldDB" id="A0A346CLN3"/>
<comment type="similarity">
    <text evidence="2">Belongs to the ACC deaminase/D-cysteine desulfhydrase family.</text>
</comment>
<keyword evidence="7" id="KW-0808">Transferase</keyword>
<dbReference type="InterPro" id="IPR001926">
    <property type="entry name" value="TrpB-like_PALP"/>
</dbReference>
<dbReference type="RefSeq" id="WP_154599014.1">
    <property type="nucleotide sequence ID" value="NZ_JBFZSL010000016.1"/>
</dbReference>
<reference evidence="7" key="1">
    <citation type="submission" date="2018-06" db="EMBL/GenBank/DDBJ databases">
        <title>Development of a Molecular Serotyping Scheme and a Multiplexed Luminex-Based Array for Providencia.</title>
        <authorList>
            <person name="Du Y."/>
            <person name="Liu B."/>
        </authorList>
    </citation>
    <scope>NUCLEOTIDE SEQUENCE</scope>
</reference>
<dbReference type="PANTHER" id="PTHR43780">
    <property type="entry name" value="1-AMINOCYCLOPROPANE-1-CARBOXYLATE DEAMINASE-RELATED"/>
    <property type="match status" value="1"/>
</dbReference>
<dbReference type="Gene3D" id="3.40.50.1100">
    <property type="match status" value="2"/>
</dbReference>
<dbReference type="InterPro" id="IPR036052">
    <property type="entry name" value="TrpB-like_PALP_sf"/>
</dbReference>
<evidence type="ECO:0000256" key="4">
    <source>
        <dbReference type="PIRSR" id="PIRSR006278-1"/>
    </source>
</evidence>
<proteinExistence type="inferred from homology"/>
<dbReference type="InterPro" id="IPR027278">
    <property type="entry name" value="ACCD_DCysDesulf"/>
</dbReference>
<dbReference type="GO" id="GO:0019148">
    <property type="term" value="F:D-cysteine desulfhydrase activity"/>
    <property type="evidence" value="ECO:0007669"/>
    <property type="project" value="TreeGrafter"/>
</dbReference>
<evidence type="ECO:0000256" key="2">
    <source>
        <dbReference type="ARBA" id="ARBA00008639"/>
    </source>
</evidence>
<dbReference type="Pfam" id="PF00291">
    <property type="entry name" value="PALP"/>
    <property type="match status" value="1"/>
</dbReference>